<dbReference type="InterPro" id="IPR052932">
    <property type="entry name" value="OprB_Porin"/>
</dbReference>
<dbReference type="RefSeq" id="WP_163099367.1">
    <property type="nucleotide sequence ID" value="NZ_CP127523.1"/>
</dbReference>
<dbReference type="GO" id="GO:0008643">
    <property type="term" value="P:carbohydrate transport"/>
    <property type="evidence" value="ECO:0007669"/>
    <property type="project" value="InterPro"/>
</dbReference>
<comment type="caution">
    <text evidence="3">The sequence shown here is derived from an EMBL/GenBank/DDBJ whole genome shotgun (WGS) entry which is preliminary data.</text>
</comment>
<dbReference type="PANTHER" id="PTHR37944:SF1">
    <property type="entry name" value="PORIN B"/>
    <property type="match status" value="1"/>
</dbReference>
<dbReference type="Pfam" id="PF04966">
    <property type="entry name" value="OprB"/>
    <property type="match status" value="1"/>
</dbReference>
<evidence type="ECO:0000313" key="3">
    <source>
        <dbReference type="EMBL" id="NDU43877.1"/>
    </source>
</evidence>
<feature type="signal peptide" evidence="2">
    <location>
        <begin position="1"/>
        <end position="28"/>
    </location>
</feature>
<dbReference type="GO" id="GO:0015288">
    <property type="term" value="F:porin activity"/>
    <property type="evidence" value="ECO:0007669"/>
    <property type="project" value="InterPro"/>
</dbReference>
<organism evidence="3">
    <name type="scientific">Acidithiobacillus ferrianus</name>
    <dbReference type="NCBI Taxonomy" id="2678518"/>
    <lineage>
        <taxon>Bacteria</taxon>
        <taxon>Pseudomonadati</taxon>
        <taxon>Pseudomonadota</taxon>
        <taxon>Acidithiobacillia</taxon>
        <taxon>Acidithiobacillales</taxon>
        <taxon>Acidithiobacillaceae</taxon>
        <taxon>Acidithiobacillus</taxon>
    </lineage>
</organism>
<dbReference type="GO" id="GO:0016020">
    <property type="term" value="C:membrane"/>
    <property type="evidence" value="ECO:0007669"/>
    <property type="project" value="InterPro"/>
</dbReference>
<evidence type="ECO:0000256" key="1">
    <source>
        <dbReference type="ARBA" id="ARBA00008769"/>
    </source>
</evidence>
<proteinExistence type="inferred from homology"/>
<dbReference type="PANTHER" id="PTHR37944">
    <property type="entry name" value="PORIN B"/>
    <property type="match status" value="1"/>
</dbReference>
<name>A0A845UDN3_9PROT</name>
<dbReference type="AlphaFoldDB" id="A0A845UDN3"/>
<keyword evidence="2" id="KW-0732">Signal</keyword>
<dbReference type="Gene3D" id="2.40.160.180">
    <property type="entry name" value="Carbohydrate-selective porin OprB"/>
    <property type="match status" value="1"/>
</dbReference>
<dbReference type="InterPro" id="IPR007049">
    <property type="entry name" value="Carb-sel_porin_OprB"/>
</dbReference>
<evidence type="ECO:0000256" key="2">
    <source>
        <dbReference type="RuleBase" id="RU363072"/>
    </source>
</evidence>
<protein>
    <submittedName>
        <fullName evidence="3">Carbohydrate porin</fullName>
    </submittedName>
</protein>
<gene>
    <name evidence="3" type="ORF">GL267_14950</name>
</gene>
<dbReference type="InterPro" id="IPR038673">
    <property type="entry name" value="OprB_sf"/>
</dbReference>
<reference evidence="3" key="1">
    <citation type="submission" date="2019-11" db="EMBL/GenBank/DDBJ databases">
        <title>Acidithiobacillus ferrianus sp. nov.: a facultatively anaerobic and extremely acidophilic chemolithoautotroph.</title>
        <authorList>
            <person name="Norris P.R."/>
            <person name="Falagan C."/>
            <person name="Moya-Beltran A."/>
            <person name="Castro M."/>
            <person name="Quatrini R."/>
            <person name="Johnson D.B."/>
        </authorList>
    </citation>
    <scope>NUCLEOTIDE SEQUENCE [LARGE SCALE GENOMIC DNA]</scope>
    <source>
        <strain evidence="3">MG</strain>
    </source>
</reference>
<feature type="chain" id="PRO_5033106292" evidence="2">
    <location>
        <begin position="29"/>
        <end position="419"/>
    </location>
</feature>
<dbReference type="EMBL" id="WNJL01000050">
    <property type="protein sequence ID" value="NDU43877.1"/>
    <property type="molecule type" value="Genomic_DNA"/>
</dbReference>
<accession>A0A845UDN3</accession>
<comment type="similarity">
    <text evidence="1 2">Belongs to the OprB family.</text>
</comment>
<sequence>MPLSFSHHSATALLFCASILGAFSDTCAAVDFASPDDESAPPISGISPKYLPAYSPPADGVSWAGHVDSELFTNLSGGIQRGSTGHIVGQFGVSYDTQKAGFWKGGKFTLSLMGIYNSAAQQDYSGDIQTASNIWAPDALRFYDAAFRQHWTNWLSTRVGYMDVNYDFDVTTNALQLINSSFGMTPTITVNVPGTPTYPYSGLGFLVEAHNQHLSSRIAIFQGDPRHQTSAFTRGYMALWEGDLRWDGPKGGHRGVGTEDNGRYILKVGAWHYQQSNPHRYGLSPTTSGVYAIAEGNWDWSDERQIGAFAQLGGAPQTLNPVPWYLGLGLRLSHPFVNRPDDSLSIGMARAWLRPDSAADSLGVAAERIQHAETAYEATYVARLTEHVTLQPDLQYIQHPGGHHPNATVGMMRVHIEFF</sequence>